<dbReference type="RefSeq" id="WP_267150220.1">
    <property type="nucleotide sequence ID" value="NZ_JAPMLT010000001.1"/>
</dbReference>
<dbReference type="EMBL" id="JAPMLT010000001">
    <property type="protein sequence ID" value="MCX7568991.1"/>
    <property type="molecule type" value="Genomic_DNA"/>
</dbReference>
<proteinExistence type="predicted"/>
<comment type="caution">
    <text evidence="2">The sequence shown here is derived from an EMBL/GenBank/DDBJ whole genome shotgun (WGS) entry which is preliminary data.</text>
</comment>
<name>A0ABT3WXP9_9BACL</name>
<evidence type="ECO:0000256" key="1">
    <source>
        <dbReference type="SAM" id="Coils"/>
    </source>
</evidence>
<accession>A0ABT3WXP9</accession>
<dbReference type="Proteomes" id="UP001208017">
    <property type="component" value="Unassembled WGS sequence"/>
</dbReference>
<protein>
    <submittedName>
        <fullName evidence="2">Uncharacterized protein</fullName>
    </submittedName>
</protein>
<keyword evidence="1" id="KW-0175">Coiled coil</keyword>
<keyword evidence="3" id="KW-1185">Reference proteome</keyword>
<feature type="coiled-coil region" evidence="1">
    <location>
        <begin position="45"/>
        <end position="72"/>
    </location>
</feature>
<evidence type="ECO:0000313" key="2">
    <source>
        <dbReference type="EMBL" id="MCX7568991.1"/>
    </source>
</evidence>
<evidence type="ECO:0000313" key="3">
    <source>
        <dbReference type="Proteomes" id="UP001208017"/>
    </source>
</evidence>
<sequence>MQMPGKGLERRFQRLRAVVSTWQFRYNQLPDQVVSRFDESDLDSIAKLLVEKRELERLIRDLNEFIRRWEDVPSGLDSRAAIRSGVGGDED</sequence>
<gene>
    <name evidence="2" type="ORF">OS242_03315</name>
</gene>
<organism evidence="2 3">
    <name type="scientific">Tumebacillus lacus</name>
    <dbReference type="NCBI Taxonomy" id="2995335"/>
    <lineage>
        <taxon>Bacteria</taxon>
        <taxon>Bacillati</taxon>
        <taxon>Bacillota</taxon>
        <taxon>Bacilli</taxon>
        <taxon>Bacillales</taxon>
        <taxon>Alicyclobacillaceae</taxon>
        <taxon>Tumebacillus</taxon>
    </lineage>
</organism>
<reference evidence="2 3" key="1">
    <citation type="submission" date="2022-11" db="EMBL/GenBank/DDBJ databases">
        <title>Study of microbial diversity in lake waters.</title>
        <authorList>
            <person name="Zhang J."/>
        </authorList>
    </citation>
    <scope>NUCLEOTIDE SEQUENCE [LARGE SCALE GENOMIC DNA]</scope>
    <source>
        <strain evidence="2 3">DT12</strain>
    </source>
</reference>